<organism evidence="3 4">
    <name type="scientific">Hymenobacter glacieicola</name>
    <dbReference type="NCBI Taxonomy" id="1562124"/>
    <lineage>
        <taxon>Bacteria</taxon>
        <taxon>Pseudomonadati</taxon>
        <taxon>Bacteroidota</taxon>
        <taxon>Cytophagia</taxon>
        <taxon>Cytophagales</taxon>
        <taxon>Hymenobacteraceae</taxon>
        <taxon>Hymenobacter</taxon>
    </lineage>
</organism>
<accession>A0ABQ1WUN1</accession>
<dbReference type="RefSeq" id="WP_188557666.1">
    <property type="nucleotide sequence ID" value="NZ_BMGS01000004.1"/>
</dbReference>
<evidence type="ECO:0000313" key="3">
    <source>
        <dbReference type="EMBL" id="GGG43477.1"/>
    </source>
</evidence>
<keyword evidence="4" id="KW-1185">Reference proteome</keyword>
<feature type="region of interest" description="Disordered" evidence="1">
    <location>
        <begin position="26"/>
        <end position="61"/>
    </location>
</feature>
<name>A0ABQ1WUN1_9BACT</name>
<dbReference type="InterPro" id="IPR025245">
    <property type="entry name" value="DUF4197"/>
</dbReference>
<sequence length="281" mass="29536">MTLFRTLALGLTLTLAAGQLAVAQTKTPAKKTTSTAKKTTTVKKTTPAKKTTTAPKTTTTKTTATKTTTVATPAAPVKAPLTADEATGGLREALSQGVTRAVAQAGETDGFNGNADIRIPFPPEAELIAATLRKVRAGALVDNFEVALNRAAETASTQAKPIFLNAVQNLSLQDALTLATSKESDAATTLLYEKTAADLRTAFQPTVQQSLEKTGAIKLYAEMVARYNKIPLVTPLNPQLVPYATEKTVDGLFALIAAEEGRIRQNPAAQGSALLKRVFGK</sequence>
<dbReference type="Proteomes" id="UP000601361">
    <property type="component" value="Unassembled WGS sequence"/>
</dbReference>
<feature type="signal peptide" evidence="2">
    <location>
        <begin position="1"/>
        <end position="23"/>
    </location>
</feature>
<proteinExistence type="predicted"/>
<evidence type="ECO:0000256" key="2">
    <source>
        <dbReference type="SAM" id="SignalP"/>
    </source>
</evidence>
<dbReference type="EMBL" id="BMGS01000004">
    <property type="protein sequence ID" value="GGG43477.1"/>
    <property type="molecule type" value="Genomic_DNA"/>
</dbReference>
<gene>
    <name evidence="3" type="ORF">GCM10011378_19850</name>
</gene>
<dbReference type="Pfam" id="PF13852">
    <property type="entry name" value="DUF4197"/>
    <property type="match status" value="1"/>
</dbReference>
<reference evidence="4" key="1">
    <citation type="journal article" date="2019" name="Int. J. Syst. Evol. Microbiol.">
        <title>The Global Catalogue of Microorganisms (GCM) 10K type strain sequencing project: providing services to taxonomists for standard genome sequencing and annotation.</title>
        <authorList>
            <consortium name="The Broad Institute Genomics Platform"/>
            <consortium name="The Broad Institute Genome Sequencing Center for Infectious Disease"/>
            <person name="Wu L."/>
            <person name="Ma J."/>
        </authorList>
    </citation>
    <scope>NUCLEOTIDE SEQUENCE [LARGE SCALE GENOMIC DNA]</scope>
    <source>
        <strain evidence="4">CGMCC 1.12990</strain>
    </source>
</reference>
<evidence type="ECO:0008006" key="5">
    <source>
        <dbReference type="Google" id="ProtNLM"/>
    </source>
</evidence>
<keyword evidence="2" id="KW-0732">Signal</keyword>
<comment type="caution">
    <text evidence="3">The sequence shown here is derived from an EMBL/GenBank/DDBJ whole genome shotgun (WGS) entry which is preliminary data.</text>
</comment>
<evidence type="ECO:0000313" key="4">
    <source>
        <dbReference type="Proteomes" id="UP000601361"/>
    </source>
</evidence>
<feature type="chain" id="PRO_5045554081" description="DUF4197 domain-containing protein" evidence="2">
    <location>
        <begin position="24"/>
        <end position="281"/>
    </location>
</feature>
<protein>
    <recommendedName>
        <fullName evidence="5">DUF4197 domain-containing protein</fullName>
    </recommendedName>
</protein>
<evidence type="ECO:0000256" key="1">
    <source>
        <dbReference type="SAM" id="MobiDB-lite"/>
    </source>
</evidence>